<feature type="binding site" evidence="6">
    <location>
        <begin position="159"/>
        <end position="160"/>
    </location>
    <ligand>
        <name>NAD(+)</name>
        <dbReference type="ChEBI" id="CHEBI:57540"/>
    </ligand>
</feature>
<gene>
    <name evidence="6" type="primary">nadK</name>
    <name evidence="7" type="ORF">ACFQ02_04185</name>
</gene>
<keyword evidence="6" id="KW-0963">Cytoplasm</keyword>
<dbReference type="GO" id="GO:0016301">
    <property type="term" value="F:kinase activity"/>
    <property type="evidence" value="ECO:0007669"/>
    <property type="project" value="UniProtKB-KW"/>
</dbReference>
<keyword evidence="8" id="KW-1185">Reference proteome</keyword>
<evidence type="ECO:0000313" key="7">
    <source>
        <dbReference type="EMBL" id="MFD0966051.1"/>
    </source>
</evidence>
<protein>
    <recommendedName>
        <fullName evidence="6">NAD kinase</fullName>
        <ecNumber evidence="6">2.7.1.23</ecNumber>
    </recommendedName>
    <alternativeName>
        <fullName evidence="6">ATP-dependent NAD kinase</fullName>
    </alternativeName>
</protein>
<dbReference type="Proteomes" id="UP001596996">
    <property type="component" value="Unassembled WGS sequence"/>
</dbReference>
<sequence>MSSHNLIDSNILHSSFHTIGLVGKPRNDVNLQMHKNIFQWLLEHGYEVLVETEIGEKLELPRHYLADLDEIGHLAQLAIVIGGDGNMLGRARALAKYDIALIGINRGHLGFLTDIDPKNAYAQLESCLEDGDFFVEERFLLEASVERDGQIITCSNAVNEAIIHSTKVAHMIDFHVYIDDKFAFSQSSDGLIISTPTGSTAYSLSAGGAILTPQLNAVTLVPMFPHTLSSRPLVIDGDSKISIRFAEYNTSQLEVGCDSQVTLTFTPDDIVHVYKSKHRLRLLHLKNYNYYNVLSAKLGWLRNCS</sequence>
<dbReference type="Pfam" id="PF01513">
    <property type="entry name" value="NAD_kinase"/>
    <property type="match status" value="1"/>
</dbReference>
<keyword evidence="2 6" id="KW-0418">Kinase</keyword>
<dbReference type="NCBIfam" id="NF002579">
    <property type="entry name" value="PRK02231.1"/>
    <property type="match status" value="1"/>
</dbReference>
<comment type="function">
    <text evidence="6">Involved in the regulation of the intracellular balance of NAD and NADP, and is a key enzyme in the biosynthesis of NADP. Catalyzes specifically the phosphorylation on 2'-hydroxyl of the adenosine moiety of NAD to yield NADP.</text>
</comment>
<dbReference type="SUPFAM" id="SSF111331">
    <property type="entry name" value="NAD kinase/diacylglycerol kinase-like"/>
    <property type="match status" value="1"/>
</dbReference>
<keyword evidence="4 6" id="KW-0520">NAD</keyword>
<keyword evidence="6" id="KW-0067">ATP-binding</keyword>
<comment type="subcellular location">
    <subcellularLocation>
        <location evidence="6">Cytoplasm</location>
    </subcellularLocation>
</comment>
<dbReference type="PANTHER" id="PTHR20275:SF0">
    <property type="entry name" value="NAD KINASE"/>
    <property type="match status" value="1"/>
</dbReference>
<feature type="binding site" evidence="6">
    <location>
        <position position="260"/>
    </location>
    <ligand>
        <name>NAD(+)</name>
        <dbReference type="ChEBI" id="CHEBI:57540"/>
    </ligand>
</feature>
<feature type="binding site" evidence="6">
    <location>
        <position position="189"/>
    </location>
    <ligand>
        <name>NAD(+)</name>
        <dbReference type="ChEBI" id="CHEBI:57540"/>
    </ligand>
</feature>
<feature type="binding site" evidence="6">
    <location>
        <begin position="84"/>
        <end position="85"/>
    </location>
    <ligand>
        <name>NAD(+)</name>
        <dbReference type="ChEBI" id="CHEBI:57540"/>
    </ligand>
</feature>
<comment type="caution">
    <text evidence="6">Lacks conserved residue(s) required for the propagation of feature annotation.</text>
</comment>
<keyword evidence="6" id="KW-0547">Nucleotide-binding</keyword>
<dbReference type="Gene3D" id="2.60.200.30">
    <property type="entry name" value="Probable inorganic polyphosphate/atp-NAD kinase, domain 2"/>
    <property type="match status" value="1"/>
</dbReference>
<evidence type="ECO:0000256" key="5">
    <source>
        <dbReference type="ARBA" id="ARBA00047925"/>
    </source>
</evidence>
<dbReference type="InterPro" id="IPR016064">
    <property type="entry name" value="NAD/diacylglycerol_kinase_sf"/>
</dbReference>
<feature type="binding site" evidence="6">
    <location>
        <position position="170"/>
    </location>
    <ligand>
        <name>NAD(+)</name>
        <dbReference type="ChEBI" id="CHEBI:57540"/>
    </ligand>
</feature>
<organism evidence="7 8">
    <name type="scientific">Seminibacterium arietis</name>
    <dbReference type="NCBI Taxonomy" id="1173502"/>
    <lineage>
        <taxon>Bacteria</taxon>
        <taxon>Pseudomonadati</taxon>
        <taxon>Pseudomonadota</taxon>
        <taxon>Gammaproteobacteria</taxon>
        <taxon>Pasteurellales</taxon>
        <taxon>Pasteurellaceae</taxon>
        <taxon>Seminibacterium</taxon>
    </lineage>
</organism>
<comment type="caution">
    <text evidence="7">The sequence shown here is derived from an EMBL/GenBank/DDBJ whole genome shotgun (WGS) entry which is preliminary data.</text>
</comment>
<dbReference type="HAMAP" id="MF_00361">
    <property type="entry name" value="NAD_kinase"/>
    <property type="match status" value="1"/>
</dbReference>
<evidence type="ECO:0000256" key="4">
    <source>
        <dbReference type="ARBA" id="ARBA00023027"/>
    </source>
</evidence>
<dbReference type="EC" id="2.7.1.23" evidence="6"/>
<comment type="catalytic activity">
    <reaction evidence="5 6">
        <text>NAD(+) + ATP = ADP + NADP(+) + H(+)</text>
        <dbReference type="Rhea" id="RHEA:18629"/>
        <dbReference type="ChEBI" id="CHEBI:15378"/>
        <dbReference type="ChEBI" id="CHEBI:30616"/>
        <dbReference type="ChEBI" id="CHEBI:57540"/>
        <dbReference type="ChEBI" id="CHEBI:58349"/>
        <dbReference type="ChEBI" id="CHEBI:456216"/>
        <dbReference type="EC" id="2.7.1.23"/>
    </reaction>
</comment>
<dbReference type="InterPro" id="IPR017437">
    <property type="entry name" value="ATP-NAD_kinase_PpnK-typ_C"/>
</dbReference>
<dbReference type="Gene3D" id="3.40.50.10330">
    <property type="entry name" value="Probable inorganic polyphosphate/atp-NAD kinase, domain 1"/>
    <property type="match status" value="1"/>
</dbReference>
<name>A0ABW3I801_9PAST</name>
<reference evidence="8" key="1">
    <citation type="journal article" date="2019" name="Int. J. Syst. Evol. Microbiol.">
        <title>The Global Catalogue of Microorganisms (GCM) 10K type strain sequencing project: providing services to taxonomists for standard genome sequencing and annotation.</title>
        <authorList>
            <consortium name="The Broad Institute Genomics Platform"/>
            <consortium name="The Broad Institute Genome Sequencing Center for Infectious Disease"/>
            <person name="Wu L."/>
            <person name="Ma J."/>
        </authorList>
    </citation>
    <scope>NUCLEOTIDE SEQUENCE [LARGE SCALE GENOMIC DNA]</scope>
    <source>
        <strain evidence="8">CCUG 61707</strain>
    </source>
</reference>
<evidence type="ECO:0000256" key="6">
    <source>
        <dbReference type="HAMAP-Rule" id="MF_00361"/>
    </source>
</evidence>
<comment type="similarity">
    <text evidence="6">Belongs to the NAD kinase family.</text>
</comment>
<comment type="cofactor">
    <cofactor evidence="6">
        <name>a divalent metal cation</name>
        <dbReference type="ChEBI" id="CHEBI:60240"/>
    </cofactor>
</comment>
<dbReference type="NCBIfam" id="NF002306">
    <property type="entry name" value="PRK01231.1"/>
    <property type="match status" value="1"/>
</dbReference>
<feature type="binding site" evidence="6">
    <location>
        <begin position="200"/>
        <end position="205"/>
    </location>
    <ligand>
        <name>NAD(+)</name>
        <dbReference type="ChEBI" id="CHEBI:57540"/>
    </ligand>
</feature>
<dbReference type="InterPro" id="IPR017438">
    <property type="entry name" value="ATP-NAD_kinase_N"/>
</dbReference>
<evidence type="ECO:0000256" key="3">
    <source>
        <dbReference type="ARBA" id="ARBA00022857"/>
    </source>
</evidence>
<proteinExistence type="inferred from homology"/>
<dbReference type="NCBIfam" id="NF002893">
    <property type="entry name" value="PRK03378.1"/>
    <property type="match status" value="1"/>
</dbReference>
<dbReference type="RefSeq" id="WP_380819716.1">
    <property type="nucleotide sequence ID" value="NZ_JBHTJN010000009.1"/>
</dbReference>
<dbReference type="InterPro" id="IPR002504">
    <property type="entry name" value="NADK"/>
</dbReference>
<accession>A0ABW3I801</accession>
<keyword evidence="1 6" id="KW-0808">Transferase</keyword>
<keyword evidence="3 6" id="KW-0521">NADP</keyword>
<evidence type="ECO:0000256" key="1">
    <source>
        <dbReference type="ARBA" id="ARBA00022679"/>
    </source>
</evidence>
<evidence type="ECO:0000256" key="2">
    <source>
        <dbReference type="ARBA" id="ARBA00022777"/>
    </source>
</evidence>
<dbReference type="PANTHER" id="PTHR20275">
    <property type="entry name" value="NAD KINASE"/>
    <property type="match status" value="1"/>
</dbReference>
<evidence type="ECO:0000313" key="8">
    <source>
        <dbReference type="Proteomes" id="UP001596996"/>
    </source>
</evidence>
<feature type="active site" description="Proton acceptor" evidence="6">
    <location>
        <position position="84"/>
    </location>
</feature>
<dbReference type="EMBL" id="JBHTJN010000009">
    <property type="protein sequence ID" value="MFD0966051.1"/>
    <property type="molecule type" value="Genomic_DNA"/>
</dbReference>
<dbReference type="Pfam" id="PF20143">
    <property type="entry name" value="NAD_kinase_C"/>
    <property type="match status" value="1"/>
</dbReference>